<comment type="similarity">
    <text evidence="1">Belongs to the UPF0166 family.</text>
</comment>
<dbReference type="eggNOG" id="COG1993">
    <property type="taxonomic scope" value="Bacteria"/>
</dbReference>
<dbReference type="KEGG" id="daf:Desaf_2895"/>
<dbReference type="AlphaFoldDB" id="F3Z1R9"/>
<dbReference type="RefSeq" id="WP_014260864.1">
    <property type="nucleotide sequence ID" value="NC_016629.1"/>
</dbReference>
<evidence type="ECO:0000256" key="1">
    <source>
        <dbReference type="ARBA" id="ARBA00010554"/>
    </source>
</evidence>
<proteinExistence type="inferred from homology"/>
<dbReference type="STRING" id="690850.Desaf_2895"/>
<evidence type="ECO:0000313" key="2">
    <source>
        <dbReference type="EMBL" id="EGJ51204.1"/>
    </source>
</evidence>
<dbReference type="InterPro" id="IPR011322">
    <property type="entry name" value="N-reg_PII-like_a/b"/>
</dbReference>
<gene>
    <name evidence="2" type="ORF">Desaf_2895</name>
</gene>
<dbReference type="PANTHER" id="PTHR35983">
    <property type="entry name" value="UPF0166 PROTEIN TM_0021"/>
    <property type="match status" value="1"/>
</dbReference>
<reference evidence="2 3" key="1">
    <citation type="journal article" date="2011" name="J. Bacteriol.">
        <title>Genome sequence of the mercury-methylating and pleomorphic Desulfovibrio africanus Strain Walvis Bay.</title>
        <authorList>
            <person name="Brown S.D."/>
            <person name="Wall J.D."/>
            <person name="Kucken A.M."/>
            <person name="Gilmour C.C."/>
            <person name="Podar M."/>
            <person name="Brandt C.C."/>
            <person name="Teshima H."/>
            <person name="Detter J.C."/>
            <person name="Han C.S."/>
            <person name="Land M.L."/>
            <person name="Lucas S."/>
            <person name="Han J."/>
            <person name="Pennacchio L."/>
            <person name="Nolan M."/>
            <person name="Pitluck S."/>
            <person name="Woyke T."/>
            <person name="Goodwin L."/>
            <person name="Palumbo A.V."/>
            <person name="Elias D.A."/>
        </authorList>
    </citation>
    <scope>NUCLEOTIDE SEQUENCE [LARGE SCALE GENOMIC DNA]</scope>
    <source>
        <strain evidence="2 3">Walvis Bay</strain>
    </source>
</reference>
<dbReference type="InterPro" id="IPR015867">
    <property type="entry name" value="N-reg_PII/ATP_PRibTrfase_C"/>
</dbReference>
<dbReference type="HOGENOM" id="CLU_146749_0_1_7"/>
<name>F3Z1R9_DESAF</name>
<sequence length="116" mass="12868">MNIPQQAMRLRIYIGEDYRHGGRPLFEIIVEQARRQGLAGATVLRGISGFGANSRIKTSKILMLSEDLPLVVEIVDAQDKIERFLPYVDEVVGEGLVTMEPVTVIFYRHSGAGGKP</sequence>
<organism evidence="2 3">
    <name type="scientific">Desulfocurvibacter africanus subsp. africanus str. Walvis Bay</name>
    <dbReference type="NCBI Taxonomy" id="690850"/>
    <lineage>
        <taxon>Bacteria</taxon>
        <taxon>Pseudomonadati</taxon>
        <taxon>Thermodesulfobacteriota</taxon>
        <taxon>Desulfovibrionia</taxon>
        <taxon>Desulfovibrionales</taxon>
        <taxon>Desulfovibrionaceae</taxon>
        <taxon>Desulfocurvibacter</taxon>
    </lineage>
</organism>
<dbReference type="InterPro" id="IPR003793">
    <property type="entry name" value="UPF0166"/>
</dbReference>
<dbReference type="Pfam" id="PF02641">
    <property type="entry name" value="DUF190"/>
    <property type="match status" value="1"/>
</dbReference>
<dbReference type="PANTHER" id="PTHR35983:SF1">
    <property type="entry name" value="UPF0166 PROTEIN TM_0021"/>
    <property type="match status" value="1"/>
</dbReference>
<dbReference type="Proteomes" id="UP000007844">
    <property type="component" value="Chromosome"/>
</dbReference>
<keyword evidence="3" id="KW-1185">Reference proteome</keyword>
<evidence type="ECO:0000313" key="3">
    <source>
        <dbReference type="Proteomes" id="UP000007844"/>
    </source>
</evidence>
<protein>
    <submittedName>
        <fullName evidence="2">Uncharacterized protein</fullName>
    </submittedName>
</protein>
<dbReference type="SUPFAM" id="SSF54913">
    <property type="entry name" value="GlnB-like"/>
    <property type="match status" value="1"/>
</dbReference>
<accession>F3Z1R9</accession>
<dbReference type="Gene3D" id="3.30.70.120">
    <property type="match status" value="1"/>
</dbReference>
<dbReference type="EMBL" id="CP003221">
    <property type="protein sequence ID" value="EGJ51204.1"/>
    <property type="molecule type" value="Genomic_DNA"/>
</dbReference>